<keyword evidence="2" id="KW-0472">Membrane</keyword>
<organism evidence="3 4">
    <name type="scientific">Chondrus crispus</name>
    <name type="common">Carrageen Irish moss</name>
    <name type="synonym">Polymorpha crispa</name>
    <dbReference type="NCBI Taxonomy" id="2769"/>
    <lineage>
        <taxon>Eukaryota</taxon>
        <taxon>Rhodophyta</taxon>
        <taxon>Florideophyceae</taxon>
        <taxon>Rhodymeniophycidae</taxon>
        <taxon>Gigartinales</taxon>
        <taxon>Gigartinaceae</taxon>
        <taxon>Chondrus</taxon>
    </lineage>
</organism>
<dbReference type="KEGG" id="ccp:CHC_T00001226001"/>
<evidence type="ECO:0000313" key="3">
    <source>
        <dbReference type="EMBL" id="CDF38806.1"/>
    </source>
</evidence>
<dbReference type="GeneID" id="17326451"/>
<dbReference type="AlphaFoldDB" id="R7QMU7"/>
<feature type="region of interest" description="Disordered" evidence="1">
    <location>
        <begin position="29"/>
        <end position="48"/>
    </location>
</feature>
<gene>
    <name evidence="3" type="ORF">CHC_T00001226001</name>
</gene>
<accession>R7QMU7</accession>
<protein>
    <submittedName>
        <fullName evidence="3">Uncharacterized protein</fullName>
    </submittedName>
</protein>
<dbReference type="Gramene" id="CDF38806">
    <property type="protein sequence ID" value="CDF38806"/>
    <property type="gene ID" value="CHC_T00001226001"/>
</dbReference>
<sequence>MFTSTSQGSTTGLCGPAHAQQGRIFSSVQPHASKCSLHRRRSRPPADMRYLRPPLPPAMAPRPQRSTLPPALTCSLALLTAFAIISVSLLGVFPTDFKAPLYVTQKDLTTEGLGAALMHLRKTTVLTHQLGSCLKVPGIKSTHGYYVRQFFPKCSAALPWGPSACRVKTVLTKTGWKYWMEGEGDVPLNRLGSCRTIHVINPDLRDYENRYNTTAFLVQNLKVRDEHPLNCTGIDAVFHYRYGDIARDRRQRVSKQVHYHAVHRLISSGKVSPSSLLIVTDLTGKKHIEGQFPGARFFTKNDPAALKQCAGKATKFIGGGSTYAYVCFQMIRPNIVYTANVNAKSRVRYPRNMTVDIAM</sequence>
<keyword evidence="2" id="KW-1133">Transmembrane helix</keyword>
<feature type="transmembrane region" description="Helical" evidence="2">
    <location>
        <begin position="71"/>
        <end position="93"/>
    </location>
</feature>
<dbReference type="EMBL" id="HG001969">
    <property type="protein sequence ID" value="CDF38806.1"/>
    <property type="molecule type" value="Genomic_DNA"/>
</dbReference>
<proteinExistence type="predicted"/>
<evidence type="ECO:0000256" key="2">
    <source>
        <dbReference type="SAM" id="Phobius"/>
    </source>
</evidence>
<evidence type="ECO:0000256" key="1">
    <source>
        <dbReference type="SAM" id="MobiDB-lite"/>
    </source>
</evidence>
<name>R7QMU7_CHOCR</name>
<reference evidence="4" key="1">
    <citation type="journal article" date="2013" name="Proc. Natl. Acad. Sci. U.S.A.">
        <title>Genome structure and metabolic features in the red seaweed Chondrus crispus shed light on evolution of the Archaeplastida.</title>
        <authorList>
            <person name="Collen J."/>
            <person name="Porcel B."/>
            <person name="Carre W."/>
            <person name="Ball S.G."/>
            <person name="Chaparro C."/>
            <person name="Tonon T."/>
            <person name="Barbeyron T."/>
            <person name="Michel G."/>
            <person name="Noel B."/>
            <person name="Valentin K."/>
            <person name="Elias M."/>
            <person name="Artiguenave F."/>
            <person name="Arun A."/>
            <person name="Aury J.M."/>
            <person name="Barbosa-Neto J.F."/>
            <person name="Bothwell J.H."/>
            <person name="Bouget F.Y."/>
            <person name="Brillet L."/>
            <person name="Cabello-Hurtado F."/>
            <person name="Capella-Gutierrez S."/>
            <person name="Charrier B."/>
            <person name="Cladiere L."/>
            <person name="Cock J.M."/>
            <person name="Coelho S.M."/>
            <person name="Colleoni C."/>
            <person name="Czjzek M."/>
            <person name="Da Silva C."/>
            <person name="Delage L."/>
            <person name="Denoeud F."/>
            <person name="Deschamps P."/>
            <person name="Dittami S.M."/>
            <person name="Gabaldon T."/>
            <person name="Gachon C.M."/>
            <person name="Groisillier A."/>
            <person name="Herve C."/>
            <person name="Jabbari K."/>
            <person name="Katinka M."/>
            <person name="Kloareg B."/>
            <person name="Kowalczyk N."/>
            <person name="Labadie K."/>
            <person name="Leblanc C."/>
            <person name="Lopez P.J."/>
            <person name="McLachlan D.H."/>
            <person name="Meslet-Cladiere L."/>
            <person name="Moustafa A."/>
            <person name="Nehr Z."/>
            <person name="Nyvall Collen P."/>
            <person name="Panaud O."/>
            <person name="Partensky F."/>
            <person name="Poulain J."/>
            <person name="Rensing S.A."/>
            <person name="Rousvoal S."/>
            <person name="Samson G."/>
            <person name="Symeonidi A."/>
            <person name="Weissenbach J."/>
            <person name="Zambounis A."/>
            <person name="Wincker P."/>
            <person name="Boyen C."/>
        </authorList>
    </citation>
    <scope>NUCLEOTIDE SEQUENCE [LARGE SCALE GENOMIC DNA]</scope>
    <source>
        <strain evidence="4">cv. Stackhouse</strain>
    </source>
</reference>
<evidence type="ECO:0000313" key="4">
    <source>
        <dbReference type="Proteomes" id="UP000012073"/>
    </source>
</evidence>
<dbReference type="RefSeq" id="XP_005718711.1">
    <property type="nucleotide sequence ID" value="XM_005718654.1"/>
</dbReference>
<keyword evidence="2" id="KW-0812">Transmembrane</keyword>
<keyword evidence="4" id="KW-1185">Reference proteome</keyword>
<dbReference type="Proteomes" id="UP000012073">
    <property type="component" value="Unassembled WGS sequence"/>
</dbReference>